<accession>A0ABU1E523</accession>
<keyword evidence="1" id="KW-0732">Signal</keyword>
<dbReference type="EMBL" id="JAVIXS010000008">
    <property type="protein sequence ID" value="MDR4952866.1"/>
    <property type="molecule type" value="Genomic_DNA"/>
</dbReference>
<evidence type="ECO:0000256" key="1">
    <source>
        <dbReference type="SAM" id="SignalP"/>
    </source>
</evidence>
<evidence type="ECO:0000313" key="2">
    <source>
        <dbReference type="EMBL" id="MDR4952866.1"/>
    </source>
</evidence>
<comment type="caution">
    <text evidence="2">The sequence shown here is derived from an EMBL/GenBank/DDBJ whole genome shotgun (WGS) entry which is preliminary data.</text>
</comment>
<name>A0ABU1E523_9FLAO</name>
<feature type="chain" id="PRO_5045960228" evidence="1">
    <location>
        <begin position="20"/>
        <end position="317"/>
    </location>
</feature>
<organism evidence="2 3">
    <name type="scientific">Chryseobacterium metallicongregator</name>
    <dbReference type="NCBI Taxonomy" id="3073042"/>
    <lineage>
        <taxon>Bacteria</taxon>
        <taxon>Pseudomonadati</taxon>
        <taxon>Bacteroidota</taxon>
        <taxon>Flavobacteriia</taxon>
        <taxon>Flavobacteriales</taxon>
        <taxon>Weeksellaceae</taxon>
        <taxon>Chryseobacterium group</taxon>
        <taxon>Chryseobacterium</taxon>
    </lineage>
</organism>
<reference evidence="2 3" key="1">
    <citation type="submission" date="2023-08" db="EMBL/GenBank/DDBJ databases">
        <authorList>
            <person name="Maltman C."/>
        </authorList>
    </citation>
    <scope>NUCLEOTIDE SEQUENCE [LARGE SCALE GENOMIC DNA]</scope>
    <source>
        <strain evidence="2 3">ES2</strain>
    </source>
</reference>
<dbReference type="Proteomes" id="UP001260959">
    <property type="component" value="Unassembled WGS sequence"/>
</dbReference>
<protein>
    <submittedName>
        <fullName evidence="2">Uncharacterized protein</fullName>
    </submittedName>
</protein>
<sequence>MKKTLFVISSLFLIGCATSNDMLYTQDEEQNLNLKEALPSVSNKMLALNGGEITLMDLDLNKPLGQPDGGGCTFETGYSIDNIYKSTAAFGPNPLTFFGYRIRGYGMPRTDGFLWKGIRFNSENRPKTVLNMYGQSRITNDPISSAIAIEFPFEANATYEITLKTYISDYIFELKHASYHSDEKDSYKIDKSQAFPTVALELKSSSEIPGADPCAKRPVIANALNSPNYYKRQKAEIPYQPYHKPKTFIFNFSTLENKNSLLVYFLPEISDQVLQSKFEMFLAGIKIIKKPFDPSHVVPPRVTTPDPDLPCGFRGGC</sequence>
<proteinExistence type="predicted"/>
<evidence type="ECO:0000313" key="3">
    <source>
        <dbReference type="Proteomes" id="UP001260959"/>
    </source>
</evidence>
<keyword evidence="3" id="KW-1185">Reference proteome</keyword>
<gene>
    <name evidence="2" type="ORF">REB14_11845</name>
</gene>
<dbReference type="RefSeq" id="WP_079240314.1">
    <property type="nucleotide sequence ID" value="NZ_JAVIXS010000008.1"/>
</dbReference>
<feature type="signal peptide" evidence="1">
    <location>
        <begin position="1"/>
        <end position="19"/>
    </location>
</feature>
<dbReference type="PROSITE" id="PS51257">
    <property type="entry name" value="PROKAR_LIPOPROTEIN"/>
    <property type="match status" value="1"/>
</dbReference>